<comment type="caution">
    <text evidence="7">The sequence shown here is derived from an EMBL/GenBank/DDBJ whole genome shotgun (WGS) entry which is preliminary data.</text>
</comment>
<feature type="signal peptide" evidence="6">
    <location>
        <begin position="1"/>
        <end position="30"/>
    </location>
</feature>
<dbReference type="OrthoDB" id="10281032at2759"/>
<feature type="non-terminal residue" evidence="7">
    <location>
        <position position="1"/>
    </location>
</feature>
<dbReference type="EMBL" id="JXTB01000163">
    <property type="protein sequence ID" value="PON57082.1"/>
    <property type="molecule type" value="Genomic_DNA"/>
</dbReference>
<gene>
    <name evidence="7" type="ORF">PanWU01x14_176720</name>
</gene>
<evidence type="ECO:0000256" key="5">
    <source>
        <dbReference type="ARBA" id="ARBA00022729"/>
    </source>
</evidence>
<dbReference type="InterPro" id="IPR010264">
    <property type="entry name" value="Self-incomp_S1"/>
</dbReference>
<reference evidence="8" key="1">
    <citation type="submission" date="2016-06" db="EMBL/GenBank/DDBJ databases">
        <title>Parallel loss of symbiosis genes in relatives of nitrogen-fixing non-legume Parasponia.</title>
        <authorList>
            <person name="Van Velzen R."/>
            <person name="Holmer R."/>
            <person name="Bu F."/>
            <person name="Rutten L."/>
            <person name="Van Zeijl A."/>
            <person name="Liu W."/>
            <person name="Santuari L."/>
            <person name="Cao Q."/>
            <person name="Sharma T."/>
            <person name="Shen D."/>
            <person name="Roswanjaya Y."/>
            <person name="Wardhani T."/>
            <person name="Kalhor M.S."/>
            <person name="Jansen J."/>
            <person name="Van den Hoogen J."/>
            <person name="Gungor B."/>
            <person name="Hartog M."/>
            <person name="Hontelez J."/>
            <person name="Verver J."/>
            <person name="Yang W.-C."/>
            <person name="Schijlen E."/>
            <person name="Repin R."/>
            <person name="Schilthuizen M."/>
            <person name="Schranz E."/>
            <person name="Heidstra R."/>
            <person name="Miyata K."/>
            <person name="Fedorova E."/>
            <person name="Kohlen W."/>
            <person name="Bisseling T."/>
            <person name="Smit S."/>
            <person name="Geurts R."/>
        </authorList>
    </citation>
    <scope>NUCLEOTIDE SEQUENCE [LARGE SCALE GENOMIC DNA]</scope>
    <source>
        <strain evidence="8">cv. WU1-14</strain>
    </source>
</reference>
<dbReference type="GO" id="GO:0005576">
    <property type="term" value="C:extracellular region"/>
    <property type="evidence" value="ECO:0007669"/>
    <property type="project" value="UniProtKB-SubCell"/>
</dbReference>
<keyword evidence="5 6" id="KW-0732">Signal</keyword>
<evidence type="ECO:0000313" key="7">
    <source>
        <dbReference type="EMBL" id="PON57082.1"/>
    </source>
</evidence>
<keyword evidence="4" id="KW-0964">Secreted</keyword>
<dbReference type="GO" id="GO:0060320">
    <property type="term" value="P:rejection of self pollen"/>
    <property type="evidence" value="ECO:0007669"/>
    <property type="project" value="UniProtKB-KW"/>
</dbReference>
<dbReference type="Pfam" id="PF05938">
    <property type="entry name" value="Self-incomp_S1"/>
    <property type="match status" value="1"/>
</dbReference>
<evidence type="ECO:0000256" key="2">
    <source>
        <dbReference type="ARBA" id="ARBA00005581"/>
    </source>
</evidence>
<evidence type="ECO:0000256" key="4">
    <source>
        <dbReference type="ARBA" id="ARBA00022525"/>
    </source>
</evidence>
<protein>
    <submittedName>
        <fullName evidence="7">Self-incompatibility protein</fullName>
    </submittedName>
</protein>
<dbReference type="Proteomes" id="UP000237105">
    <property type="component" value="Unassembled WGS sequence"/>
</dbReference>
<keyword evidence="8" id="KW-1185">Reference proteome</keyword>
<evidence type="ECO:0000313" key="8">
    <source>
        <dbReference type="Proteomes" id="UP000237105"/>
    </source>
</evidence>
<comment type="similarity">
    <text evidence="2">Belongs to the plant self-incompatibility (S1) protein family.</text>
</comment>
<comment type="subcellular location">
    <subcellularLocation>
        <location evidence="1">Secreted</location>
    </subcellularLocation>
</comment>
<organism evidence="7 8">
    <name type="scientific">Parasponia andersonii</name>
    <name type="common">Sponia andersonii</name>
    <dbReference type="NCBI Taxonomy" id="3476"/>
    <lineage>
        <taxon>Eukaryota</taxon>
        <taxon>Viridiplantae</taxon>
        <taxon>Streptophyta</taxon>
        <taxon>Embryophyta</taxon>
        <taxon>Tracheophyta</taxon>
        <taxon>Spermatophyta</taxon>
        <taxon>Magnoliopsida</taxon>
        <taxon>eudicotyledons</taxon>
        <taxon>Gunneridae</taxon>
        <taxon>Pentapetalae</taxon>
        <taxon>rosids</taxon>
        <taxon>fabids</taxon>
        <taxon>Rosales</taxon>
        <taxon>Cannabaceae</taxon>
        <taxon>Parasponia</taxon>
    </lineage>
</organism>
<evidence type="ECO:0000256" key="1">
    <source>
        <dbReference type="ARBA" id="ARBA00004613"/>
    </source>
</evidence>
<evidence type="ECO:0000256" key="3">
    <source>
        <dbReference type="ARBA" id="ARBA00022471"/>
    </source>
</evidence>
<keyword evidence="3" id="KW-0713">Self-incompatibility</keyword>
<sequence>EKDKKLNKMGLKKMMVMLLLVSQLIPMCWASKLIRITNFVGIDTKILLACTSDDVETEAKYLPPLASFEFKAPSTKNIRCNTRWSGTHYYSFEIFNARRSQFEENCWVFKSSGPCLCDCTNAKCTYNEECYEWEPHRNVS</sequence>
<proteinExistence type="inferred from homology"/>
<dbReference type="AlphaFoldDB" id="A0A2P5C7Q1"/>
<feature type="chain" id="PRO_5015120774" evidence="6">
    <location>
        <begin position="31"/>
        <end position="140"/>
    </location>
</feature>
<name>A0A2P5C7Q1_PARAD</name>
<evidence type="ECO:0000256" key="6">
    <source>
        <dbReference type="SAM" id="SignalP"/>
    </source>
</evidence>
<accession>A0A2P5C7Q1</accession>